<reference evidence="3" key="1">
    <citation type="submission" date="2025-08" db="UniProtKB">
        <authorList>
            <consortium name="RefSeq"/>
        </authorList>
    </citation>
    <scope>IDENTIFICATION</scope>
    <source>
        <tissue evidence="3">Testes</tissue>
    </source>
</reference>
<dbReference type="Gene3D" id="3.30.420.10">
    <property type="entry name" value="Ribonuclease H-like superfamily/Ribonuclease H"/>
    <property type="match status" value="1"/>
</dbReference>
<keyword evidence="2" id="KW-1185">Reference proteome</keyword>
<protein>
    <submittedName>
        <fullName evidence="3">Uncharacterized protein K02A2.6-like</fullName>
    </submittedName>
</protein>
<dbReference type="InterPro" id="IPR036397">
    <property type="entry name" value="RNaseH_sf"/>
</dbReference>
<accession>A0ABM0LZW6</accession>
<dbReference type="GeneID" id="102804074"/>
<dbReference type="InterPro" id="IPR050951">
    <property type="entry name" value="Retrovirus_Pol_polyprotein"/>
</dbReference>
<dbReference type="RefSeq" id="XP_006813307.1">
    <property type="nucleotide sequence ID" value="XM_006813244.1"/>
</dbReference>
<evidence type="ECO:0000313" key="3">
    <source>
        <dbReference type="RefSeq" id="XP_006813307.1"/>
    </source>
</evidence>
<evidence type="ECO:0000313" key="2">
    <source>
        <dbReference type="Proteomes" id="UP000694865"/>
    </source>
</evidence>
<dbReference type="PANTHER" id="PTHR37984">
    <property type="entry name" value="PROTEIN CBG26694"/>
    <property type="match status" value="1"/>
</dbReference>
<dbReference type="SUPFAM" id="SSF53098">
    <property type="entry name" value="Ribonuclease H-like"/>
    <property type="match status" value="1"/>
</dbReference>
<organism evidence="2 3">
    <name type="scientific">Saccoglossus kowalevskii</name>
    <name type="common">Acorn worm</name>
    <dbReference type="NCBI Taxonomy" id="10224"/>
    <lineage>
        <taxon>Eukaryota</taxon>
        <taxon>Metazoa</taxon>
        <taxon>Hemichordata</taxon>
        <taxon>Enteropneusta</taxon>
        <taxon>Harrimaniidae</taxon>
        <taxon>Saccoglossus</taxon>
    </lineage>
</organism>
<sequence length="148" mass="17229">MFAEHGIPEIAMCDNEPQFSSELFSQFAAIYGFVHITSSPRYPRSNGEAERAVKTVKDLLKKNEDPYLALFSYRTTPLQNNLAPSQLLMGRLMMGRQARLRNEDLEKVKESEDIYRSNQQINFNQRHRARELPILHSDRDQDRHGHIV</sequence>
<gene>
    <name evidence="3" type="primary">LOC102804074</name>
</gene>
<evidence type="ECO:0000259" key="1">
    <source>
        <dbReference type="PROSITE" id="PS50994"/>
    </source>
</evidence>
<feature type="domain" description="Integrase catalytic" evidence="1">
    <location>
        <begin position="1"/>
        <end position="62"/>
    </location>
</feature>
<dbReference type="InterPro" id="IPR001584">
    <property type="entry name" value="Integrase_cat-core"/>
</dbReference>
<dbReference type="PANTHER" id="PTHR37984:SF9">
    <property type="entry name" value="INTEGRASE CATALYTIC DOMAIN-CONTAINING PROTEIN"/>
    <property type="match status" value="1"/>
</dbReference>
<dbReference type="PROSITE" id="PS50994">
    <property type="entry name" value="INTEGRASE"/>
    <property type="match status" value="1"/>
</dbReference>
<dbReference type="InterPro" id="IPR012337">
    <property type="entry name" value="RNaseH-like_sf"/>
</dbReference>
<name>A0ABM0LZW6_SACKO</name>
<dbReference type="Proteomes" id="UP000694865">
    <property type="component" value="Unplaced"/>
</dbReference>
<proteinExistence type="predicted"/>